<dbReference type="InterPro" id="IPR003959">
    <property type="entry name" value="ATPase_AAA_core"/>
</dbReference>
<sequence>MPRIPITEPIFPDPALSESAIQERLSLHARRLEVRKRGLVVPDHLAAEGKLDEWQQRIALSRAVRERIARRAARIAARVDRQSPLSRLKREERDRFEGLRNGVDLVALPSEHRADEIAAELHAEFPWMGPATEAIWHGLRRSVQSGDAGLRLPPMLLDGPPGIGKSRWARRLAGLIGVPDLIFEATTENASFGLVGCQRGWANAVPGRLVNLILTRVVATPVVVVDEVEKAGEARSHQGRTFALTDALLPLLEPLSARRWSCPYFEVAFDMGWVIWVLSCNERRCLPEPLLSRCPAIRLESPSRDHLETFARREGARRDLSEAAIDAVCTAIHWAAVQGHRPDLRGVIRMLDRAEMMERRPVLQ</sequence>
<feature type="domain" description="ATPase AAA-type core" evidence="1">
    <location>
        <begin position="155"/>
        <end position="296"/>
    </location>
</feature>
<evidence type="ECO:0000313" key="2">
    <source>
        <dbReference type="EMBL" id="TCO70381.1"/>
    </source>
</evidence>
<dbReference type="SUPFAM" id="SSF52540">
    <property type="entry name" value="P-loop containing nucleoside triphosphate hydrolases"/>
    <property type="match status" value="1"/>
</dbReference>
<name>A0A4R2KA93_9RHOB</name>
<dbReference type="OrthoDB" id="5297432at2"/>
<reference evidence="2 3" key="1">
    <citation type="submission" date="2019-03" db="EMBL/GenBank/DDBJ databases">
        <title>Genomic Encyclopedia of Type Strains, Phase IV (KMG-IV): sequencing the most valuable type-strain genomes for metagenomic binning, comparative biology and taxonomic classification.</title>
        <authorList>
            <person name="Goeker M."/>
        </authorList>
    </citation>
    <scope>NUCLEOTIDE SEQUENCE [LARGE SCALE GENOMIC DNA]</scope>
    <source>
        <strain evidence="2 3">DSM 4868</strain>
    </source>
</reference>
<keyword evidence="3" id="KW-1185">Reference proteome</keyword>
<dbReference type="GO" id="GO:0006515">
    <property type="term" value="P:protein quality control for misfolded or incompletely synthesized proteins"/>
    <property type="evidence" value="ECO:0007669"/>
    <property type="project" value="TreeGrafter"/>
</dbReference>
<dbReference type="GO" id="GO:0004252">
    <property type="term" value="F:serine-type endopeptidase activity"/>
    <property type="evidence" value="ECO:0007669"/>
    <property type="project" value="InterPro"/>
</dbReference>
<proteinExistence type="predicted"/>
<dbReference type="Pfam" id="PF00004">
    <property type="entry name" value="AAA"/>
    <property type="match status" value="1"/>
</dbReference>
<dbReference type="Proteomes" id="UP000295142">
    <property type="component" value="Unassembled WGS sequence"/>
</dbReference>
<organism evidence="2 3">
    <name type="scientific">Rhodovulum euryhalinum</name>
    <dbReference type="NCBI Taxonomy" id="35805"/>
    <lineage>
        <taxon>Bacteria</taxon>
        <taxon>Pseudomonadati</taxon>
        <taxon>Pseudomonadota</taxon>
        <taxon>Alphaproteobacteria</taxon>
        <taxon>Rhodobacterales</taxon>
        <taxon>Paracoccaceae</taxon>
        <taxon>Rhodovulum</taxon>
    </lineage>
</organism>
<dbReference type="InterPro" id="IPR027417">
    <property type="entry name" value="P-loop_NTPase"/>
</dbReference>
<dbReference type="Gene3D" id="3.40.50.300">
    <property type="entry name" value="P-loop containing nucleotide triphosphate hydrolases"/>
    <property type="match status" value="1"/>
</dbReference>
<dbReference type="InterPro" id="IPR027065">
    <property type="entry name" value="Lon_Prtase"/>
</dbReference>
<dbReference type="PANTHER" id="PTHR43718:SF2">
    <property type="entry name" value="LON PROTEASE HOMOLOG, MITOCHONDRIAL"/>
    <property type="match status" value="1"/>
</dbReference>
<dbReference type="EMBL" id="SLWW01000010">
    <property type="protein sequence ID" value="TCO70381.1"/>
    <property type="molecule type" value="Genomic_DNA"/>
</dbReference>
<gene>
    <name evidence="2" type="ORF">EV655_110147</name>
</gene>
<dbReference type="RefSeq" id="WP_132545670.1">
    <property type="nucleotide sequence ID" value="NZ_SLWW01000010.1"/>
</dbReference>
<evidence type="ECO:0000259" key="1">
    <source>
        <dbReference type="Pfam" id="PF00004"/>
    </source>
</evidence>
<dbReference type="PANTHER" id="PTHR43718">
    <property type="entry name" value="LON PROTEASE"/>
    <property type="match status" value="1"/>
</dbReference>
<protein>
    <submittedName>
        <fullName evidence="2">ATPase family protein associated with various cellular activities (AAA)</fullName>
    </submittedName>
</protein>
<evidence type="ECO:0000313" key="3">
    <source>
        <dbReference type="Proteomes" id="UP000295142"/>
    </source>
</evidence>
<dbReference type="GO" id="GO:0004176">
    <property type="term" value="F:ATP-dependent peptidase activity"/>
    <property type="evidence" value="ECO:0007669"/>
    <property type="project" value="InterPro"/>
</dbReference>
<comment type="caution">
    <text evidence="2">The sequence shown here is derived from an EMBL/GenBank/DDBJ whole genome shotgun (WGS) entry which is preliminary data.</text>
</comment>
<dbReference type="GO" id="GO:0016887">
    <property type="term" value="F:ATP hydrolysis activity"/>
    <property type="evidence" value="ECO:0007669"/>
    <property type="project" value="InterPro"/>
</dbReference>
<dbReference type="AlphaFoldDB" id="A0A4R2KA93"/>
<dbReference type="GO" id="GO:0005524">
    <property type="term" value="F:ATP binding"/>
    <property type="evidence" value="ECO:0007669"/>
    <property type="project" value="InterPro"/>
</dbReference>
<accession>A0A4R2KA93</accession>